<keyword evidence="8" id="KW-1185">Reference proteome</keyword>
<evidence type="ECO:0000313" key="7">
    <source>
        <dbReference type="EMBL" id="SDU17907.1"/>
    </source>
</evidence>
<keyword evidence="3 6" id="KW-0132">Cell division</keyword>
<dbReference type="FunFam" id="3.30.1070.10:FF:000001">
    <property type="entry name" value="Cell division topological specificity factor"/>
    <property type="match status" value="1"/>
</dbReference>
<dbReference type="SUPFAM" id="SSF55229">
    <property type="entry name" value="Cell division protein MinE topological specificity domain"/>
    <property type="match status" value="1"/>
</dbReference>
<evidence type="ECO:0000256" key="1">
    <source>
        <dbReference type="ARBA" id="ARBA00008168"/>
    </source>
</evidence>
<gene>
    <name evidence="6" type="primary">minE</name>
    <name evidence="7" type="ORF">SAMN05216210_2241</name>
</gene>
<dbReference type="EMBL" id="LT629787">
    <property type="protein sequence ID" value="SDU17907.1"/>
    <property type="molecule type" value="Genomic_DNA"/>
</dbReference>
<dbReference type="Proteomes" id="UP000243924">
    <property type="component" value="Chromosome I"/>
</dbReference>
<comment type="function">
    <text evidence="5 6">Prevents the cell division inhibition by proteins MinC and MinD at internal division sites while permitting inhibition at polar sites. This ensures cell division at the proper site by restricting the formation of a division septum at the midpoint of the long axis of the cell.</text>
</comment>
<evidence type="ECO:0000256" key="3">
    <source>
        <dbReference type="ARBA" id="ARBA00022618"/>
    </source>
</evidence>
<reference evidence="8" key="1">
    <citation type="submission" date="2016-10" db="EMBL/GenBank/DDBJ databases">
        <authorList>
            <person name="Varghese N."/>
            <person name="Submissions S."/>
        </authorList>
    </citation>
    <scope>NUCLEOTIDE SEQUENCE [LARGE SCALE GENOMIC DNA]</scope>
    <source>
        <strain evidence="8">CECT 8338</strain>
    </source>
</reference>
<dbReference type="GO" id="GO:0042802">
    <property type="term" value="F:identical protein binding"/>
    <property type="evidence" value="ECO:0007669"/>
    <property type="project" value="UniProtKB-ARBA"/>
</dbReference>
<dbReference type="HAMAP" id="MF_00262">
    <property type="entry name" value="MinE"/>
    <property type="match status" value="1"/>
</dbReference>
<evidence type="ECO:0000256" key="5">
    <source>
        <dbReference type="ARBA" id="ARBA00025265"/>
    </source>
</evidence>
<accession>A0A1H2GE53</accession>
<evidence type="ECO:0000256" key="4">
    <source>
        <dbReference type="ARBA" id="ARBA00023306"/>
    </source>
</evidence>
<comment type="similarity">
    <text evidence="1 6">Belongs to the MinE family.</text>
</comment>
<dbReference type="InterPro" id="IPR005527">
    <property type="entry name" value="MinE"/>
</dbReference>
<name>A0A1H2GE53_9GAMM</name>
<protein>
    <recommendedName>
        <fullName evidence="2 6">Cell division topological specificity factor</fullName>
    </recommendedName>
</protein>
<dbReference type="GO" id="GO:0051301">
    <property type="term" value="P:cell division"/>
    <property type="evidence" value="ECO:0007669"/>
    <property type="project" value="UniProtKB-KW"/>
</dbReference>
<evidence type="ECO:0000256" key="6">
    <source>
        <dbReference type="HAMAP-Rule" id="MF_00262"/>
    </source>
</evidence>
<dbReference type="InterPro" id="IPR036707">
    <property type="entry name" value="MinE_sf"/>
</dbReference>
<evidence type="ECO:0000256" key="2">
    <source>
        <dbReference type="ARBA" id="ARBA00020112"/>
    </source>
</evidence>
<proteinExistence type="inferred from homology"/>
<dbReference type="Gene3D" id="3.30.1070.10">
    <property type="entry name" value="Cell division topological specificity factor MinE"/>
    <property type="match status" value="1"/>
</dbReference>
<sequence>MMSIFDYFRDRKKSTTTASVAKERLQIIVAHERGQRNQPDYLPQLQQEIIDVISKYVAIDRDQVSVALENQGDCSILELNVTLPDR</sequence>
<dbReference type="NCBIfam" id="TIGR01215">
    <property type="entry name" value="minE"/>
    <property type="match status" value="1"/>
</dbReference>
<dbReference type="AlphaFoldDB" id="A0A1H2GE53"/>
<evidence type="ECO:0000313" key="8">
    <source>
        <dbReference type="Proteomes" id="UP000243924"/>
    </source>
</evidence>
<dbReference type="NCBIfam" id="NF001422">
    <property type="entry name" value="PRK00296.1"/>
    <property type="match status" value="1"/>
</dbReference>
<dbReference type="GO" id="GO:0032955">
    <property type="term" value="P:regulation of division septum assembly"/>
    <property type="evidence" value="ECO:0007669"/>
    <property type="project" value="InterPro"/>
</dbReference>
<dbReference type="STRING" id="1434072.SAMN05216210_2241"/>
<organism evidence="7 8">
    <name type="scientific">Halopseudomonas salegens</name>
    <dbReference type="NCBI Taxonomy" id="1434072"/>
    <lineage>
        <taxon>Bacteria</taxon>
        <taxon>Pseudomonadati</taxon>
        <taxon>Pseudomonadota</taxon>
        <taxon>Gammaproteobacteria</taxon>
        <taxon>Pseudomonadales</taxon>
        <taxon>Pseudomonadaceae</taxon>
        <taxon>Halopseudomonas</taxon>
    </lineage>
</organism>
<keyword evidence="4 6" id="KW-0131">Cell cycle</keyword>
<dbReference type="Pfam" id="PF03776">
    <property type="entry name" value="MinE"/>
    <property type="match status" value="1"/>
</dbReference>